<dbReference type="InterPro" id="IPR037151">
    <property type="entry name" value="AlkB-like_sf"/>
</dbReference>
<dbReference type="Proteomes" id="UP000244064">
    <property type="component" value="Unassembled WGS sequence"/>
</dbReference>
<reference evidence="8 9" key="1">
    <citation type="submission" date="2018-04" db="EMBL/GenBank/DDBJ databases">
        <title>Pseudomonas sp. nov., isolated from mangrove soil.</title>
        <authorList>
            <person name="Chen C."/>
        </authorList>
    </citation>
    <scope>NUCLEOTIDE SEQUENCE [LARGE SCALE GENOMIC DNA]</scope>
    <source>
        <strain evidence="8 9">TC-11</strain>
    </source>
</reference>
<feature type="binding site" evidence="5">
    <location>
        <begin position="87"/>
        <end position="89"/>
    </location>
    <ligand>
        <name>substrate</name>
    </ligand>
</feature>
<dbReference type="InterPro" id="IPR005123">
    <property type="entry name" value="Oxoglu/Fe-dep_dioxygenase_dom"/>
</dbReference>
<evidence type="ECO:0000259" key="7">
    <source>
        <dbReference type="PROSITE" id="PS51471"/>
    </source>
</evidence>
<evidence type="ECO:0000256" key="3">
    <source>
        <dbReference type="ARBA" id="ARBA00023002"/>
    </source>
</evidence>
<dbReference type="PANTHER" id="PTHR16557">
    <property type="entry name" value="ALKYLATED DNA REPAIR PROTEIN ALKB-RELATED"/>
    <property type="match status" value="1"/>
</dbReference>
<sequence length="224" mass="24455">MSSDGRGATPDLFADPQFAPVGRERLGEQAWVLRGWAREHDAEVFAAVQAVLADAPLRHMYTPGGQRMAVATSSCGGLGWTSSAAGYRYLSRDPQSGRAWPAMPPVLAELAERAALEAGFADFAPDTCLINRYLPGVRLSLHQDRDEQDLAQPIVSLSLGLPAVFLFGGATRAERQQPVLLQHADVLVWGGVDRLRFHGVRPLKPGWHPLLGEQRINLTFRKAL</sequence>
<dbReference type="PANTHER" id="PTHR16557:SF2">
    <property type="entry name" value="NUCLEIC ACID DIOXYGENASE ALKBH1"/>
    <property type="match status" value="1"/>
</dbReference>
<dbReference type="NCBIfam" id="NF011930">
    <property type="entry name" value="PRK15401.1"/>
    <property type="match status" value="1"/>
</dbReference>
<keyword evidence="8" id="KW-0489">Methyltransferase</keyword>
<dbReference type="GO" id="GO:0035516">
    <property type="term" value="F:broad specificity oxidative DNA demethylase activity"/>
    <property type="evidence" value="ECO:0007669"/>
    <property type="project" value="TreeGrafter"/>
</dbReference>
<keyword evidence="4 6" id="KW-0408">Iron</keyword>
<feature type="domain" description="Fe2OG dioxygenase" evidence="7">
    <location>
        <begin position="124"/>
        <end position="224"/>
    </location>
</feature>
<evidence type="ECO:0000256" key="4">
    <source>
        <dbReference type="ARBA" id="ARBA00023004"/>
    </source>
</evidence>
<feature type="binding site" evidence="6">
    <location>
        <position position="198"/>
    </location>
    <ligand>
        <name>Fe cation</name>
        <dbReference type="ChEBI" id="CHEBI:24875"/>
        <note>catalytic</note>
    </ligand>
</feature>
<keyword evidence="9" id="KW-1185">Reference proteome</keyword>
<evidence type="ECO:0000313" key="8">
    <source>
        <dbReference type="EMBL" id="PTU75215.1"/>
    </source>
</evidence>
<keyword evidence="3" id="KW-0560">Oxidoreductase</keyword>
<gene>
    <name evidence="8" type="ORF">DBO85_05905</name>
</gene>
<evidence type="ECO:0000256" key="5">
    <source>
        <dbReference type="PIRSR" id="PIRSR604574-1"/>
    </source>
</evidence>
<name>A0A2T5PBX0_9PSED</name>
<dbReference type="GO" id="GO:0005737">
    <property type="term" value="C:cytoplasm"/>
    <property type="evidence" value="ECO:0007669"/>
    <property type="project" value="TreeGrafter"/>
</dbReference>
<dbReference type="Gene3D" id="2.60.120.590">
    <property type="entry name" value="Alpha-ketoglutarate-dependent dioxygenase AlkB-like"/>
    <property type="match status" value="1"/>
</dbReference>
<evidence type="ECO:0000256" key="1">
    <source>
        <dbReference type="ARBA" id="ARBA00022723"/>
    </source>
</evidence>
<dbReference type="InterPro" id="IPR004574">
    <property type="entry name" value="Alkb"/>
</dbReference>
<dbReference type="GO" id="GO:0035513">
    <property type="term" value="P:oxidative RNA demethylation"/>
    <property type="evidence" value="ECO:0007669"/>
    <property type="project" value="TreeGrafter"/>
</dbReference>
<keyword evidence="8" id="KW-0808">Transferase</keyword>
<dbReference type="GO" id="GO:0008168">
    <property type="term" value="F:methyltransferase activity"/>
    <property type="evidence" value="ECO:0007669"/>
    <property type="project" value="UniProtKB-KW"/>
</dbReference>
<feature type="binding site" evidence="6">
    <location>
        <position position="142"/>
    </location>
    <ligand>
        <name>Fe cation</name>
        <dbReference type="ChEBI" id="CHEBI:24875"/>
        <note>catalytic</note>
    </ligand>
</feature>
<dbReference type="GO" id="GO:0032259">
    <property type="term" value="P:methylation"/>
    <property type="evidence" value="ECO:0007669"/>
    <property type="project" value="UniProtKB-KW"/>
</dbReference>
<accession>A0A2T5PBX0</accession>
<evidence type="ECO:0000256" key="2">
    <source>
        <dbReference type="ARBA" id="ARBA00022964"/>
    </source>
</evidence>
<dbReference type="GO" id="GO:0008198">
    <property type="term" value="F:ferrous iron binding"/>
    <property type="evidence" value="ECO:0007669"/>
    <property type="project" value="TreeGrafter"/>
</dbReference>
<keyword evidence="2" id="KW-0223">Dioxygenase</keyword>
<evidence type="ECO:0000313" key="9">
    <source>
        <dbReference type="Proteomes" id="UP000244064"/>
    </source>
</evidence>
<protein>
    <submittedName>
        <fullName evidence="8">DNA oxidative demethylase AlkB</fullName>
    </submittedName>
</protein>
<dbReference type="AlphaFoldDB" id="A0A2T5PBX0"/>
<feature type="binding site" evidence="5">
    <location>
        <position position="172"/>
    </location>
    <ligand>
        <name>substrate</name>
    </ligand>
</feature>
<dbReference type="SUPFAM" id="SSF51197">
    <property type="entry name" value="Clavaminate synthase-like"/>
    <property type="match status" value="1"/>
</dbReference>
<dbReference type="InterPro" id="IPR027450">
    <property type="entry name" value="AlkB-like"/>
</dbReference>
<dbReference type="EMBL" id="QASN01000009">
    <property type="protein sequence ID" value="PTU75215.1"/>
    <property type="molecule type" value="Genomic_DNA"/>
</dbReference>
<proteinExistence type="predicted"/>
<dbReference type="Pfam" id="PF13532">
    <property type="entry name" value="2OG-FeII_Oxy_2"/>
    <property type="match status" value="1"/>
</dbReference>
<feature type="binding site" evidence="5">
    <location>
        <begin position="131"/>
        <end position="133"/>
    </location>
    <ligand>
        <name>2-oxoglutarate</name>
        <dbReference type="ChEBI" id="CHEBI:16810"/>
    </ligand>
</feature>
<dbReference type="PROSITE" id="PS51471">
    <property type="entry name" value="FE2OG_OXY"/>
    <property type="match status" value="1"/>
</dbReference>
<evidence type="ECO:0000256" key="6">
    <source>
        <dbReference type="PIRSR" id="PIRSR604574-2"/>
    </source>
</evidence>
<feature type="binding site" evidence="5">
    <location>
        <position position="146"/>
    </location>
    <ligand>
        <name>substrate</name>
    </ligand>
</feature>
<comment type="caution">
    <text evidence="8">The sequence shown here is derived from an EMBL/GenBank/DDBJ whole genome shotgun (WGS) entry which is preliminary data.</text>
</comment>
<dbReference type="OrthoDB" id="9796932at2"/>
<organism evidence="8 9">
    <name type="scientific">Pseudomonas mangrovi</name>
    <dbReference type="NCBI Taxonomy" id="2161748"/>
    <lineage>
        <taxon>Bacteria</taxon>
        <taxon>Pseudomonadati</taxon>
        <taxon>Pseudomonadota</taxon>
        <taxon>Gammaproteobacteria</taxon>
        <taxon>Pseudomonadales</taxon>
        <taxon>Pseudomonadaceae</taxon>
        <taxon>Pseudomonas</taxon>
    </lineage>
</organism>
<feature type="binding site" evidence="5">
    <location>
        <begin position="215"/>
        <end position="221"/>
    </location>
    <ligand>
        <name>2-oxoglutarate</name>
        <dbReference type="ChEBI" id="CHEBI:16810"/>
    </ligand>
</feature>
<dbReference type="GO" id="GO:0035515">
    <property type="term" value="F:oxidative RNA demethylase activity"/>
    <property type="evidence" value="ECO:0007669"/>
    <property type="project" value="TreeGrafter"/>
</dbReference>
<feature type="binding site" evidence="6">
    <location>
        <position position="144"/>
    </location>
    <ligand>
        <name>Fe cation</name>
        <dbReference type="ChEBI" id="CHEBI:24875"/>
        <note>catalytic</note>
    </ligand>
</feature>
<comment type="cofactor">
    <cofactor evidence="6">
        <name>Fe(2+)</name>
        <dbReference type="ChEBI" id="CHEBI:29033"/>
    </cofactor>
    <text evidence="6">Binds 1 Fe(2+) ion per subunit.</text>
</comment>
<dbReference type="RefSeq" id="WP_108106230.1">
    <property type="nucleotide sequence ID" value="NZ_QASN01000009.1"/>
</dbReference>
<feature type="binding site" evidence="5">
    <location>
        <position position="80"/>
    </location>
    <ligand>
        <name>substrate</name>
    </ligand>
</feature>
<keyword evidence="1 6" id="KW-0479">Metal-binding</keyword>